<organism evidence="1 2">
    <name type="scientific">Clostridioides difficile NAP08</name>
    <dbReference type="NCBI Taxonomy" id="525259"/>
    <lineage>
        <taxon>Bacteria</taxon>
        <taxon>Bacillati</taxon>
        <taxon>Bacillota</taxon>
        <taxon>Clostridia</taxon>
        <taxon>Peptostreptococcales</taxon>
        <taxon>Peptostreptococcaceae</taxon>
        <taxon>Clostridioides</taxon>
    </lineage>
</organism>
<protein>
    <submittedName>
        <fullName evidence="1">Uncharacterized protein</fullName>
    </submittedName>
</protein>
<comment type="caution">
    <text evidence="1">The sequence shown here is derived from an EMBL/GenBank/DDBJ whole genome shotgun (WGS) entry which is preliminary data.</text>
</comment>
<evidence type="ECO:0000313" key="1">
    <source>
        <dbReference type="EMBL" id="EFH08034.1"/>
    </source>
</evidence>
<name>D5Q210_CLODI</name>
<sequence length="69" mass="7584">MHKMGMDIGLNEYTLAIVTLDKNMKNGGGCPIFYANDEKDLQNKALLMSKCVGGMVHDMTNGTLIIVKH</sequence>
<proteinExistence type="predicted"/>
<dbReference type="Pfam" id="PF21835">
    <property type="entry name" value="YIEGIA_cap"/>
    <property type="match status" value="1"/>
</dbReference>
<dbReference type="Proteomes" id="UP000003227">
    <property type="component" value="Unassembled WGS sequence"/>
</dbReference>
<evidence type="ECO:0000313" key="2">
    <source>
        <dbReference type="Proteomes" id="UP000003227"/>
    </source>
</evidence>
<dbReference type="InterPro" id="IPR054055">
    <property type="entry name" value="YpzH"/>
</dbReference>
<dbReference type="HOGENOM" id="CLU_203935_1_0_9"/>
<gene>
    <name evidence="1" type="ORF">HMPREF0220_0942</name>
</gene>
<reference evidence="1 2" key="1">
    <citation type="submission" date="2010-05" db="EMBL/GenBank/DDBJ databases">
        <authorList>
            <person name="Qin X."/>
            <person name="Bachman B."/>
            <person name="Battles P."/>
            <person name="Bell A."/>
            <person name="Bess C."/>
            <person name="Bickham C."/>
            <person name="Chaboub L."/>
            <person name="Chen D."/>
            <person name="Coyle M."/>
            <person name="Deiros D.R."/>
            <person name="Dinh H."/>
            <person name="Forbes L."/>
            <person name="Fowler G."/>
            <person name="Francisco L."/>
            <person name="Fu Q."/>
            <person name="Gubbala S."/>
            <person name="Hale W."/>
            <person name="Han Y."/>
            <person name="Hemphill L."/>
            <person name="Highlander S.K."/>
            <person name="Hirani K."/>
            <person name="Hogues M."/>
            <person name="Jackson L."/>
            <person name="Jakkamsetti A."/>
            <person name="Javaid M."/>
            <person name="Jiang H."/>
            <person name="Korchina V."/>
            <person name="Kovar C."/>
            <person name="Lara F."/>
            <person name="Lee S."/>
            <person name="Mata R."/>
            <person name="Mathew T."/>
            <person name="Moen C."/>
            <person name="Morales K."/>
            <person name="Munidasa M."/>
            <person name="Nazareth L."/>
            <person name="Ngo R."/>
            <person name="Nguyen L."/>
            <person name="Okwuonu G."/>
            <person name="Ongeri F."/>
            <person name="Patil S."/>
            <person name="Petrosino J."/>
            <person name="Pham C."/>
            <person name="Pham P."/>
            <person name="Pu L.-L."/>
            <person name="Puazo M."/>
            <person name="Raj R."/>
            <person name="Reid J."/>
            <person name="Rouhana J."/>
            <person name="Saada N."/>
            <person name="Shang Y."/>
            <person name="Simmons D."/>
            <person name="Thornton R."/>
            <person name="Warren J."/>
            <person name="Weissenberger G."/>
            <person name="Zhang J."/>
            <person name="Zhang L."/>
            <person name="Zhou C."/>
            <person name="Zhu D."/>
            <person name="Muzny D."/>
            <person name="Worley K."/>
            <person name="Gibbs R."/>
        </authorList>
    </citation>
    <scope>NUCLEOTIDE SEQUENCE [LARGE SCALE GENOMIC DNA]</scope>
    <source>
        <strain evidence="1 2">NAP08</strain>
    </source>
</reference>
<dbReference type="AlphaFoldDB" id="D5Q210"/>
<accession>D5Q210</accession>
<dbReference type="EMBL" id="ADNX01000028">
    <property type="protein sequence ID" value="EFH08034.1"/>
    <property type="molecule type" value="Genomic_DNA"/>
</dbReference>